<evidence type="ECO:0000313" key="2">
    <source>
        <dbReference type="Proteomes" id="UP000054166"/>
    </source>
</evidence>
<protein>
    <recommendedName>
        <fullName evidence="3">hAT-like transposase RNase-H fold domain-containing protein</fullName>
    </recommendedName>
</protein>
<dbReference type="AlphaFoldDB" id="A0A0C3F0B7"/>
<keyword evidence="2" id="KW-1185">Reference proteome</keyword>
<evidence type="ECO:0008006" key="3">
    <source>
        <dbReference type="Google" id="ProtNLM"/>
    </source>
</evidence>
<proteinExistence type="predicted"/>
<evidence type="ECO:0000313" key="1">
    <source>
        <dbReference type="EMBL" id="KIM73416.1"/>
    </source>
</evidence>
<dbReference type="Proteomes" id="UP000054166">
    <property type="component" value="Unassembled WGS sequence"/>
</dbReference>
<accession>A0A0C3F0B7</accession>
<name>A0A0C3F0B7_PILCF</name>
<reference evidence="1 2" key="1">
    <citation type="submission" date="2014-04" db="EMBL/GenBank/DDBJ databases">
        <authorList>
            <consortium name="DOE Joint Genome Institute"/>
            <person name="Kuo A."/>
            <person name="Tarkka M."/>
            <person name="Buscot F."/>
            <person name="Kohler A."/>
            <person name="Nagy L.G."/>
            <person name="Floudas D."/>
            <person name="Copeland A."/>
            <person name="Barry K.W."/>
            <person name="Cichocki N."/>
            <person name="Veneault-Fourrey C."/>
            <person name="LaButti K."/>
            <person name="Lindquist E.A."/>
            <person name="Lipzen A."/>
            <person name="Lundell T."/>
            <person name="Morin E."/>
            <person name="Murat C."/>
            <person name="Sun H."/>
            <person name="Tunlid A."/>
            <person name="Henrissat B."/>
            <person name="Grigoriev I.V."/>
            <person name="Hibbett D.S."/>
            <person name="Martin F."/>
            <person name="Nordberg H.P."/>
            <person name="Cantor M.N."/>
            <person name="Hua S.X."/>
        </authorList>
    </citation>
    <scope>NUCLEOTIDE SEQUENCE [LARGE SCALE GENOMIC DNA]</scope>
    <source>
        <strain evidence="1 2">F 1598</strain>
    </source>
</reference>
<sequence>MANSFEFMLPGDVKAHKEKAEHAQQTINAHLTEHKLAKQVVPYLDKQFKKAAIQWLVSTDQYANVAQQAFSSDAGTTLHLAIPALEMLHQAWSSHAEQLKYVHFAPALTAAAQKLNEYYEKTTDSLAYIMAMLLDPMGKMAYFKKH</sequence>
<organism evidence="1 2">
    <name type="scientific">Piloderma croceum (strain F 1598)</name>
    <dbReference type="NCBI Taxonomy" id="765440"/>
    <lineage>
        <taxon>Eukaryota</taxon>
        <taxon>Fungi</taxon>
        <taxon>Dikarya</taxon>
        <taxon>Basidiomycota</taxon>
        <taxon>Agaricomycotina</taxon>
        <taxon>Agaricomycetes</taxon>
        <taxon>Agaricomycetidae</taxon>
        <taxon>Atheliales</taxon>
        <taxon>Atheliaceae</taxon>
        <taxon>Piloderma</taxon>
    </lineage>
</organism>
<gene>
    <name evidence="1" type="ORF">PILCRDRAFT_15266</name>
</gene>
<dbReference type="OrthoDB" id="2690041at2759"/>
<reference evidence="2" key="2">
    <citation type="submission" date="2015-01" db="EMBL/GenBank/DDBJ databases">
        <title>Evolutionary Origins and Diversification of the Mycorrhizal Mutualists.</title>
        <authorList>
            <consortium name="DOE Joint Genome Institute"/>
            <consortium name="Mycorrhizal Genomics Consortium"/>
            <person name="Kohler A."/>
            <person name="Kuo A."/>
            <person name="Nagy L.G."/>
            <person name="Floudas D."/>
            <person name="Copeland A."/>
            <person name="Barry K.W."/>
            <person name="Cichocki N."/>
            <person name="Veneault-Fourrey C."/>
            <person name="LaButti K."/>
            <person name="Lindquist E.A."/>
            <person name="Lipzen A."/>
            <person name="Lundell T."/>
            <person name="Morin E."/>
            <person name="Murat C."/>
            <person name="Riley R."/>
            <person name="Ohm R."/>
            <person name="Sun H."/>
            <person name="Tunlid A."/>
            <person name="Henrissat B."/>
            <person name="Grigoriev I.V."/>
            <person name="Hibbett D.S."/>
            <person name="Martin F."/>
        </authorList>
    </citation>
    <scope>NUCLEOTIDE SEQUENCE [LARGE SCALE GENOMIC DNA]</scope>
    <source>
        <strain evidence="2">F 1598</strain>
    </source>
</reference>
<dbReference type="EMBL" id="KN833083">
    <property type="protein sequence ID" value="KIM73416.1"/>
    <property type="molecule type" value="Genomic_DNA"/>
</dbReference>
<dbReference type="InParanoid" id="A0A0C3F0B7"/>
<dbReference type="HOGENOM" id="CLU_1778200_0_0_1"/>